<evidence type="ECO:0000313" key="5">
    <source>
        <dbReference type="EMBL" id="KAK1612467.1"/>
    </source>
</evidence>
<dbReference type="InterPro" id="IPR008974">
    <property type="entry name" value="TRAF-like"/>
</dbReference>
<dbReference type="SUPFAM" id="SSF49599">
    <property type="entry name" value="TRAF domain-like"/>
    <property type="match status" value="1"/>
</dbReference>
<dbReference type="InterPro" id="IPR011333">
    <property type="entry name" value="SKP1/BTB/POZ_sf"/>
</dbReference>
<dbReference type="SUPFAM" id="SSF54695">
    <property type="entry name" value="POZ domain"/>
    <property type="match status" value="1"/>
</dbReference>
<dbReference type="GO" id="GO:0016567">
    <property type="term" value="P:protein ubiquitination"/>
    <property type="evidence" value="ECO:0007669"/>
    <property type="project" value="InterPro"/>
</dbReference>
<proteinExistence type="inferred from homology"/>
<accession>A0AAD8VLU9</accession>
<evidence type="ECO:0000313" key="6">
    <source>
        <dbReference type="Proteomes" id="UP001231189"/>
    </source>
</evidence>
<dbReference type="Gene3D" id="2.60.210.10">
    <property type="entry name" value="Apoptosis, Tumor Necrosis Factor Receptor Associated Protein 2, Chain A"/>
    <property type="match status" value="1"/>
</dbReference>
<name>A0AAD8VLU9_LOLMU</name>
<dbReference type="Pfam" id="PF00651">
    <property type="entry name" value="BTB"/>
    <property type="match status" value="1"/>
</dbReference>
<dbReference type="EMBL" id="JAUUTY010000007">
    <property type="protein sequence ID" value="KAK1612467.1"/>
    <property type="molecule type" value="Genomic_DNA"/>
</dbReference>
<dbReference type="InterPro" id="IPR056423">
    <property type="entry name" value="BACK_BPM_SPOP"/>
</dbReference>
<feature type="domain" description="BTB" evidence="3">
    <location>
        <begin position="193"/>
        <end position="254"/>
    </location>
</feature>
<protein>
    <submittedName>
        <fullName evidence="5">Uncharacterized protein</fullName>
    </submittedName>
</protein>
<sequence>MSISALLGALRGASRPNLSASIVSAKKATFSHVLRIEGYTQVRNMVPNGKGVRSSTFAVGAHDWRIKCYPNGSAGHDGYISLFLEHASNAKTIDAMVQFQLSILDSTGSSMPSSSTEPITEHSFSSTNPLSLGWSDFMKHEDLDEERHLKDDCLTLLCDATVTRLHTDAEEYIEVAAALEPAPVAPTSFDLPVDVKIEAGGETFHAHRWVLEARSPVFEKELSLASMATGTAELRVDDMDAEMFRTLLQFIYTDSPPPLEAAPTAEKLLVAADRYGVEKLKLICEKALCKHIDISTLAATLELAERHRCTVLTAACMQFLYTSSNLKAFVAADGINQLKGRFPSTLLKLLGKN</sequence>
<dbReference type="PROSITE" id="PS50097">
    <property type="entry name" value="BTB"/>
    <property type="match status" value="1"/>
</dbReference>
<reference evidence="5" key="1">
    <citation type="submission" date="2023-07" db="EMBL/GenBank/DDBJ databases">
        <title>A chromosome-level genome assembly of Lolium multiflorum.</title>
        <authorList>
            <person name="Chen Y."/>
            <person name="Copetti D."/>
            <person name="Kolliker R."/>
            <person name="Studer B."/>
        </authorList>
    </citation>
    <scope>NUCLEOTIDE SEQUENCE</scope>
    <source>
        <strain evidence="5">02402/16</strain>
        <tissue evidence="5">Leaf</tissue>
    </source>
</reference>
<gene>
    <name evidence="5" type="ORF">QYE76_036140</name>
</gene>
<feature type="domain" description="MATH" evidence="4">
    <location>
        <begin position="29"/>
        <end position="160"/>
    </location>
</feature>
<dbReference type="PANTHER" id="PTHR26379:SF316">
    <property type="entry name" value="MATH DOMAIN-CONTAINING PROTEIN"/>
    <property type="match status" value="1"/>
</dbReference>
<dbReference type="PANTHER" id="PTHR26379">
    <property type="entry name" value="BTB/POZ AND MATH DOMAIN-CONTAINING PROTEIN 1"/>
    <property type="match status" value="1"/>
</dbReference>
<dbReference type="Gene3D" id="3.30.710.10">
    <property type="entry name" value="Potassium Channel Kv1.1, Chain A"/>
    <property type="match status" value="1"/>
</dbReference>
<comment type="pathway">
    <text evidence="1">Protein modification; protein ubiquitination.</text>
</comment>
<dbReference type="SMART" id="SM00061">
    <property type="entry name" value="MATH"/>
    <property type="match status" value="1"/>
</dbReference>
<dbReference type="AlphaFoldDB" id="A0AAD8VLU9"/>
<dbReference type="Proteomes" id="UP001231189">
    <property type="component" value="Unassembled WGS sequence"/>
</dbReference>
<evidence type="ECO:0000259" key="3">
    <source>
        <dbReference type="PROSITE" id="PS50097"/>
    </source>
</evidence>
<dbReference type="InterPro" id="IPR002083">
    <property type="entry name" value="MATH/TRAF_dom"/>
</dbReference>
<dbReference type="PROSITE" id="PS50144">
    <property type="entry name" value="MATH"/>
    <property type="match status" value="1"/>
</dbReference>
<evidence type="ECO:0000259" key="4">
    <source>
        <dbReference type="PROSITE" id="PS50144"/>
    </source>
</evidence>
<dbReference type="Pfam" id="PF22486">
    <property type="entry name" value="MATH_2"/>
    <property type="match status" value="1"/>
</dbReference>
<dbReference type="InterPro" id="IPR000210">
    <property type="entry name" value="BTB/POZ_dom"/>
</dbReference>
<dbReference type="Pfam" id="PF24570">
    <property type="entry name" value="BACK_BPM_SPOP"/>
    <property type="match status" value="1"/>
</dbReference>
<comment type="similarity">
    <text evidence="2">Belongs to the Tdpoz family.</text>
</comment>
<dbReference type="Gene3D" id="6.10.250.3030">
    <property type="match status" value="1"/>
</dbReference>
<comment type="caution">
    <text evidence="5">The sequence shown here is derived from an EMBL/GenBank/DDBJ whole genome shotgun (WGS) entry which is preliminary data.</text>
</comment>
<evidence type="ECO:0000256" key="1">
    <source>
        <dbReference type="ARBA" id="ARBA00004906"/>
    </source>
</evidence>
<dbReference type="InterPro" id="IPR045005">
    <property type="entry name" value="BPM1-6"/>
</dbReference>
<keyword evidence="6" id="KW-1185">Reference proteome</keyword>
<evidence type="ECO:0000256" key="2">
    <source>
        <dbReference type="ARBA" id="ARBA00010846"/>
    </source>
</evidence>
<dbReference type="SMART" id="SM00225">
    <property type="entry name" value="BTB"/>
    <property type="match status" value="1"/>
</dbReference>
<dbReference type="CDD" id="cd00121">
    <property type="entry name" value="MATH"/>
    <property type="match status" value="1"/>
</dbReference>
<organism evidence="5 6">
    <name type="scientific">Lolium multiflorum</name>
    <name type="common">Italian ryegrass</name>
    <name type="synonym">Lolium perenne subsp. multiflorum</name>
    <dbReference type="NCBI Taxonomy" id="4521"/>
    <lineage>
        <taxon>Eukaryota</taxon>
        <taxon>Viridiplantae</taxon>
        <taxon>Streptophyta</taxon>
        <taxon>Embryophyta</taxon>
        <taxon>Tracheophyta</taxon>
        <taxon>Spermatophyta</taxon>
        <taxon>Magnoliopsida</taxon>
        <taxon>Liliopsida</taxon>
        <taxon>Poales</taxon>
        <taxon>Poaceae</taxon>
        <taxon>BOP clade</taxon>
        <taxon>Pooideae</taxon>
        <taxon>Poodae</taxon>
        <taxon>Poeae</taxon>
        <taxon>Poeae Chloroplast Group 2 (Poeae type)</taxon>
        <taxon>Loliodinae</taxon>
        <taxon>Loliinae</taxon>
        <taxon>Lolium</taxon>
    </lineage>
</organism>